<evidence type="ECO:0000259" key="1">
    <source>
        <dbReference type="Pfam" id="PF06974"/>
    </source>
</evidence>
<dbReference type="PANTHER" id="PTHR31650">
    <property type="entry name" value="O-ACYLTRANSFERASE (WSD1-LIKE) FAMILY PROTEIN"/>
    <property type="match status" value="1"/>
</dbReference>
<proteinExistence type="predicted"/>
<dbReference type="PANTHER" id="PTHR31650:SF1">
    <property type="entry name" value="WAX ESTER SYNTHASE_DIACYLGLYCEROL ACYLTRANSFERASE 4-RELATED"/>
    <property type="match status" value="1"/>
</dbReference>
<evidence type="ECO:0000313" key="2">
    <source>
        <dbReference type="EMBL" id="KAJ8902980.1"/>
    </source>
</evidence>
<organism evidence="2 3">
    <name type="scientific">Rhodosorus marinus</name>
    <dbReference type="NCBI Taxonomy" id="101924"/>
    <lineage>
        <taxon>Eukaryota</taxon>
        <taxon>Rhodophyta</taxon>
        <taxon>Stylonematophyceae</taxon>
        <taxon>Stylonematales</taxon>
        <taxon>Stylonemataceae</taxon>
        <taxon>Rhodosorus</taxon>
    </lineage>
</organism>
<dbReference type="AlphaFoldDB" id="A0AAV8UKF1"/>
<dbReference type="GO" id="GO:0019432">
    <property type="term" value="P:triglyceride biosynthetic process"/>
    <property type="evidence" value="ECO:0007669"/>
    <property type="project" value="TreeGrafter"/>
</dbReference>
<protein>
    <recommendedName>
        <fullName evidence="1">O-acyltransferase WSD1 C-terminal domain-containing protein</fullName>
    </recommendedName>
</protein>
<reference evidence="2 3" key="1">
    <citation type="journal article" date="2023" name="Nat. Commun.">
        <title>Origin of minicircular mitochondrial genomes in red algae.</title>
        <authorList>
            <person name="Lee Y."/>
            <person name="Cho C.H."/>
            <person name="Lee Y.M."/>
            <person name="Park S.I."/>
            <person name="Yang J.H."/>
            <person name="West J.A."/>
            <person name="Bhattacharya D."/>
            <person name="Yoon H.S."/>
        </authorList>
    </citation>
    <scope>NUCLEOTIDE SEQUENCE [LARGE SCALE GENOMIC DNA]</scope>
    <source>
        <strain evidence="2 3">CCMP1338</strain>
        <tissue evidence="2">Whole cell</tissue>
    </source>
</reference>
<feature type="domain" description="O-acyltransferase WSD1 C-terminal" evidence="1">
    <location>
        <begin position="321"/>
        <end position="459"/>
    </location>
</feature>
<dbReference type="EMBL" id="JAMWBK010000008">
    <property type="protein sequence ID" value="KAJ8902980.1"/>
    <property type="molecule type" value="Genomic_DNA"/>
</dbReference>
<dbReference type="GO" id="GO:0008374">
    <property type="term" value="F:O-acyltransferase activity"/>
    <property type="evidence" value="ECO:0007669"/>
    <property type="project" value="InterPro"/>
</dbReference>
<sequence>MIVVLAVVVSIVAVILGFVFLRKRNKADDLTAIRRKMSFTSRSLYENTFPAEAEIMSIINVELVMSRVPSKDEFVSRLMELYRDNPQLARLRSRVEQVGFRDYRFTELKDLKDRLLQVVHVEVVRDDDAMSAIIEKVAGTGLPLDGLLHSYYLIQNQAGHSAVLFRFHHALGDAMGLIDSFSSTLALEDGSPLVLGKPGAKGRKPSLKPGAVLKALVKLATLPFVSDSKTVFTNSSEATGGPLKRLGARRFARTPPFSLEYIKAIKNSFGSVGCTVNDVLTAVLGAGLKKYVQETTNGQPSKLRAMMPVVLPRKKPDTLRNRWCFVSVDLHSQIVDPIARLLNVHNDMEVIKASGEALLQLTIQSIGGVFTSLSMKRQIISNQFASHSVIFSNVPGPPAPVKLCGIPVEHIYAPFPNVRLQVIALSYKGEVTVTFCADEGMVPNPDRLIELFMEELEALGSAANISSSERLLLS</sequence>
<dbReference type="GO" id="GO:0005886">
    <property type="term" value="C:plasma membrane"/>
    <property type="evidence" value="ECO:0007669"/>
    <property type="project" value="TreeGrafter"/>
</dbReference>
<evidence type="ECO:0000313" key="3">
    <source>
        <dbReference type="Proteomes" id="UP001157974"/>
    </source>
</evidence>
<gene>
    <name evidence="2" type="ORF">NDN08_006297</name>
</gene>
<dbReference type="InterPro" id="IPR009721">
    <property type="entry name" value="O-acyltransferase_WSD1_C"/>
</dbReference>
<accession>A0AAV8UKF1</accession>
<dbReference type="InterPro" id="IPR045034">
    <property type="entry name" value="O-acyltransferase_WSD1-like"/>
</dbReference>
<keyword evidence="3" id="KW-1185">Reference proteome</keyword>
<comment type="caution">
    <text evidence="2">The sequence shown here is derived from an EMBL/GenBank/DDBJ whole genome shotgun (WGS) entry which is preliminary data.</text>
</comment>
<dbReference type="Pfam" id="PF06974">
    <property type="entry name" value="WS_DGAT_C"/>
    <property type="match status" value="1"/>
</dbReference>
<dbReference type="Proteomes" id="UP001157974">
    <property type="component" value="Unassembled WGS sequence"/>
</dbReference>
<name>A0AAV8UKF1_9RHOD</name>